<comment type="caution">
    <text evidence="2">The sequence shown here is derived from an EMBL/GenBank/DDBJ whole genome shotgun (WGS) entry which is preliminary data.</text>
</comment>
<gene>
    <name evidence="2" type="ORF">F2Q65_04035</name>
</gene>
<dbReference type="EMBL" id="VWXX01000003">
    <property type="protein sequence ID" value="KAA6187087.1"/>
    <property type="molecule type" value="Genomic_DNA"/>
</dbReference>
<evidence type="ECO:0000259" key="1">
    <source>
        <dbReference type="PROSITE" id="PS50883"/>
    </source>
</evidence>
<dbReference type="SMART" id="SM00052">
    <property type="entry name" value="EAL"/>
    <property type="match status" value="1"/>
</dbReference>
<dbReference type="Pfam" id="PF00563">
    <property type="entry name" value="EAL"/>
    <property type="match status" value="1"/>
</dbReference>
<name>A0A5M8FTG1_9GAMM</name>
<keyword evidence="3" id="KW-1185">Reference proteome</keyword>
<dbReference type="PANTHER" id="PTHR33121">
    <property type="entry name" value="CYCLIC DI-GMP PHOSPHODIESTERASE PDEF"/>
    <property type="match status" value="1"/>
</dbReference>
<accession>A0A5M8FTG1</accession>
<sequence>MAKITRVPKAHCAQCHQAEPLGFEFTMALQPIVRLSDRSIYSHEALVRGLAGESARWVFEHVNADNLFRFDQACRVKAIQLASQLRMESHLNINFTPTAVYHPERCIQSTLEFARATGFPLERIIFEFTETEKANSPAHLNDIVECYRSLGFKTAIDDFGACYSGLNLLAQLKPDQVKLDAVLVRNIDRDRRRQAIVRGLVDICRELEVELLCEGIETADELAACADTGIDLCQGYWFAKPLLEAMPSLNPGCFEPLGKR</sequence>
<reference evidence="2 3" key="1">
    <citation type="submission" date="2019-09" db="EMBL/GenBank/DDBJ databases">
        <title>Whole-genome sequence of the purple sulfur bacterium Thiohalocapsa marina DSM 19078.</title>
        <authorList>
            <person name="Kyndt J.A."/>
            <person name="Meyer T.E."/>
        </authorList>
    </citation>
    <scope>NUCLEOTIDE SEQUENCE [LARGE SCALE GENOMIC DNA]</scope>
    <source>
        <strain evidence="2 3">DSM 19078</strain>
    </source>
</reference>
<dbReference type="SUPFAM" id="SSF141868">
    <property type="entry name" value="EAL domain-like"/>
    <property type="match status" value="1"/>
</dbReference>
<dbReference type="Gene3D" id="3.20.20.450">
    <property type="entry name" value="EAL domain"/>
    <property type="match status" value="1"/>
</dbReference>
<protein>
    <submittedName>
        <fullName evidence="2">EAL domain-containing protein</fullName>
    </submittedName>
</protein>
<dbReference type="Proteomes" id="UP000322981">
    <property type="component" value="Unassembled WGS sequence"/>
</dbReference>
<feature type="domain" description="EAL" evidence="1">
    <location>
        <begin position="8"/>
        <end position="255"/>
    </location>
</feature>
<dbReference type="InterPro" id="IPR001633">
    <property type="entry name" value="EAL_dom"/>
</dbReference>
<dbReference type="CDD" id="cd01948">
    <property type="entry name" value="EAL"/>
    <property type="match status" value="1"/>
</dbReference>
<dbReference type="InterPro" id="IPR035919">
    <property type="entry name" value="EAL_sf"/>
</dbReference>
<dbReference type="PANTHER" id="PTHR33121:SF15">
    <property type="entry name" value="BLUE LIGHT- AND TEMPERATURE-REGULATED ANTIREPRESSOR BLUF"/>
    <property type="match status" value="1"/>
</dbReference>
<proteinExistence type="predicted"/>
<organism evidence="2 3">
    <name type="scientific">Thiohalocapsa marina</name>
    <dbReference type="NCBI Taxonomy" id="424902"/>
    <lineage>
        <taxon>Bacteria</taxon>
        <taxon>Pseudomonadati</taxon>
        <taxon>Pseudomonadota</taxon>
        <taxon>Gammaproteobacteria</taxon>
        <taxon>Chromatiales</taxon>
        <taxon>Chromatiaceae</taxon>
        <taxon>Thiohalocapsa</taxon>
    </lineage>
</organism>
<dbReference type="PROSITE" id="PS50883">
    <property type="entry name" value="EAL"/>
    <property type="match status" value="1"/>
</dbReference>
<dbReference type="GO" id="GO:0071111">
    <property type="term" value="F:cyclic-guanylate-specific phosphodiesterase activity"/>
    <property type="evidence" value="ECO:0007669"/>
    <property type="project" value="InterPro"/>
</dbReference>
<evidence type="ECO:0000313" key="2">
    <source>
        <dbReference type="EMBL" id="KAA6187087.1"/>
    </source>
</evidence>
<dbReference type="OrthoDB" id="1673646at2"/>
<dbReference type="InterPro" id="IPR050706">
    <property type="entry name" value="Cyclic-di-GMP_PDE-like"/>
</dbReference>
<dbReference type="AlphaFoldDB" id="A0A5M8FTG1"/>
<evidence type="ECO:0000313" key="3">
    <source>
        <dbReference type="Proteomes" id="UP000322981"/>
    </source>
</evidence>